<dbReference type="Proteomes" id="UP000230002">
    <property type="component" value="Unassembled WGS sequence"/>
</dbReference>
<reference evidence="20 21" key="1">
    <citation type="journal article" date="2015" name="Sci. Rep.">
        <title>Chromosome-level genome map provides insights into diverse defense mechanisms in the medicinal fungus Ganoderma sinense.</title>
        <authorList>
            <person name="Zhu Y."/>
            <person name="Xu J."/>
            <person name="Sun C."/>
            <person name="Zhou S."/>
            <person name="Xu H."/>
            <person name="Nelson D.R."/>
            <person name="Qian J."/>
            <person name="Song J."/>
            <person name="Luo H."/>
            <person name="Xiang L."/>
            <person name="Li Y."/>
            <person name="Xu Z."/>
            <person name="Ji A."/>
            <person name="Wang L."/>
            <person name="Lu S."/>
            <person name="Hayward A."/>
            <person name="Sun W."/>
            <person name="Li X."/>
            <person name="Schwartz D.C."/>
            <person name="Wang Y."/>
            <person name="Chen S."/>
        </authorList>
    </citation>
    <scope>NUCLEOTIDE SEQUENCE [LARGE SCALE GENOMIC DNA]</scope>
    <source>
        <strain evidence="20 21">ZZ0214-1</strain>
    </source>
</reference>
<evidence type="ECO:0000256" key="8">
    <source>
        <dbReference type="ARBA" id="ARBA00022723"/>
    </source>
</evidence>
<keyword evidence="6" id="KW-0349">Heme</keyword>
<dbReference type="PROSITE" id="PS01033">
    <property type="entry name" value="GLOBIN"/>
    <property type="match status" value="1"/>
</dbReference>
<dbReference type="InterPro" id="IPR001433">
    <property type="entry name" value="OxRdtase_FAD/NAD-bd"/>
</dbReference>
<keyword evidence="9" id="KW-0274">FAD</keyword>
<dbReference type="FunFam" id="3.40.50.80:FF:000010">
    <property type="entry name" value="Flavohemoprotein"/>
    <property type="match status" value="1"/>
</dbReference>
<comment type="catalytic activity">
    <reaction evidence="14">
        <text>2 nitric oxide + NADH + 2 O2 = 2 nitrate + NAD(+) + H(+)</text>
        <dbReference type="Rhea" id="RHEA:19469"/>
        <dbReference type="ChEBI" id="CHEBI:15378"/>
        <dbReference type="ChEBI" id="CHEBI:15379"/>
        <dbReference type="ChEBI" id="CHEBI:16480"/>
        <dbReference type="ChEBI" id="CHEBI:17632"/>
        <dbReference type="ChEBI" id="CHEBI:57540"/>
        <dbReference type="ChEBI" id="CHEBI:57945"/>
        <dbReference type="EC" id="1.14.12.17"/>
    </reaction>
</comment>
<dbReference type="AlphaFoldDB" id="A0A2G8RXV1"/>
<dbReference type="Pfam" id="PF00175">
    <property type="entry name" value="NAD_binding_1"/>
    <property type="match status" value="1"/>
</dbReference>
<evidence type="ECO:0000256" key="16">
    <source>
        <dbReference type="ARBA" id="ARBA00056398"/>
    </source>
</evidence>
<evidence type="ECO:0000256" key="3">
    <source>
        <dbReference type="ARBA" id="ARBA00006401"/>
    </source>
</evidence>
<keyword evidence="10" id="KW-0521">NADP</keyword>
<sequence length="446" mass="49166">MPGEIPHAPSPSVHRPKPLTAEQRKLITAIVPVLEQHGKTITTLMYNQMLEENPALKNVFSKSKQERGQQPEVLARSLYAYASHIEDLGPIMPFVERIAHKHASVHVEPAHYDVVAKYLTNAIIQVVGADVLAGALYDAWIAAYWNLAYVFIDREHALYKEAGWVGWRDFVVAKKVQESDEVTSFYFRPKDGKALPPYRPGQYISVQRFVPQIGVTQNRHVLPLTHVRSLARYSLSDAPTPDHYRISVKREPGLPSPSSDTAGLAHPGTMSNILHGTLNEGDTVELAYPFGEFFLDASAAPVVLLSAGVGVTPLLAMLNTLVQPQAESSSPKRAVSWVQAVRSSRLHPFREHVASVAKAHPEQVTAAIFYSDADEADARGKDFVVRGRLDVKELDAKVLKLDDPTTQYYVCGPDGFMADVFKGLKARGVDASRLHAEVFGAGEEPQ</sequence>
<proteinExistence type="inferred from homology"/>
<keyword evidence="13" id="KW-0520">NAD</keyword>
<organism evidence="20 21">
    <name type="scientific">Ganoderma sinense ZZ0214-1</name>
    <dbReference type="NCBI Taxonomy" id="1077348"/>
    <lineage>
        <taxon>Eukaryota</taxon>
        <taxon>Fungi</taxon>
        <taxon>Dikarya</taxon>
        <taxon>Basidiomycota</taxon>
        <taxon>Agaricomycotina</taxon>
        <taxon>Agaricomycetes</taxon>
        <taxon>Polyporales</taxon>
        <taxon>Polyporaceae</taxon>
        <taxon>Ganoderma</taxon>
    </lineage>
</organism>
<dbReference type="Pfam" id="PF00042">
    <property type="entry name" value="Globin"/>
    <property type="match status" value="1"/>
</dbReference>
<evidence type="ECO:0000313" key="20">
    <source>
        <dbReference type="EMBL" id="PIL26346.1"/>
    </source>
</evidence>
<accession>A0A2G8RXV1</accession>
<evidence type="ECO:0000256" key="6">
    <source>
        <dbReference type="ARBA" id="ARBA00022617"/>
    </source>
</evidence>
<dbReference type="PANTHER" id="PTHR43396:SF3">
    <property type="entry name" value="FLAVOHEMOPROTEIN"/>
    <property type="match status" value="1"/>
</dbReference>
<evidence type="ECO:0000256" key="9">
    <source>
        <dbReference type="ARBA" id="ARBA00022827"/>
    </source>
</evidence>
<evidence type="ECO:0000259" key="19">
    <source>
        <dbReference type="PROSITE" id="PS51384"/>
    </source>
</evidence>
<dbReference type="InterPro" id="IPR000971">
    <property type="entry name" value="Globin"/>
</dbReference>
<evidence type="ECO:0000256" key="2">
    <source>
        <dbReference type="ARBA" id="ARBA00001974"/>
    </source>
</evidence>
<dbReference type="Gene3D" id="1.10.490.10">
    <property type="entry name" value="Globins"/>
    <property type="match status" value="1"/>
</dbReference>
<comment type="function">
    <text evidence="16">In the presence of oxygen and NADH, it has NADH oxidase activity, which leads to the generation of superoxide and H(2)O(2). Under anaerobic conditions, it also exhibits nitric oxide reductase and FAD reductase activities. However, all these reactions are much lower than NOD activity.</text>
</comment>
<evidence type="ECO:0000256" key="12">
    <source>
        <dbReference type="ARBA" id="ARBA00023004"/>
    </source>
</evidence>
<dbReference type="Gene3D" id="2.40.30.10">
    <property type="entry name" value="Translation factors"/>
    <property type="match status" value="1"/>
</dbReference>
<dbReference type="CDD" id="cd06184">
    <property type="entry name" value="flavohem_like_fad_nad_binding"/>
    <property type="match status" value="1"/>
</dbReference>
<keyword evidence="8" id="KW-0479">Metal-binding</keyword>
<feature type="region of interest" description="Disordered" evidence="17">
    <location>
        <begin position="246"/>
        <end position="268"/>
    </location>
</feature>
<dbReference type="FunFam" id="1.10.490.10:FF:000003">
    <property type="entry name" value="Flavohemoprotein"/>
    <property type="match status" value="1"/>
</dbReference>
<keyword evidence="7" id="KW-0285">Flavoprotein</keyword>
<evidence type="ECO:0000259" key="18">
    <source>
        <dbReference type="PROSITE" id="PS01033"/>
    </source>
</evidence>
<feature type="domain" description="FAD-binding FR-type" evidence="19">
    <location>
        <begin position="165"/>
        <end position="296"/>
    </location>
</feature>
<feature type="domain" description="Globin" evidence="18">
    <location>
        <begin position="18"/>
        <end position="156"/>
    </location>
</feature>
<dbReference type="InterPro" id="IPR012292">
    <property type="entry name" value="Globin/Proto"/>
</dbReference>
<dbReference type="PROSITE" id="PS51384">
    <property type="entry name" value="FAD_FR"/>
    <property type="match status" value="1"/>
</dbReference>
<keyword evidence="12" id="KW-0408">Iron</keyword>
<dbReference type="GO" id="GO:0046210">
    <property type="term" value="P:nitric oxide catabolic process"/>
    <property type="evidence" value="ECO:0007669"/>
    <property type="project" value="TreeGrafter"/>
</dbReference>
<dbReference type="PANTHER" id="PTHR43396">
    <property type="entry name" value="FLAVOHEMOPROTEIN"/>
    <property type="match status" value="1"/>
</dbReference>
<evidence type="ECO:0000256" key="1">
    <source>
        <dbReference type="ARBA" id="ARBA00001970"/>
    </source>
</evidence>
<dbReference type="GO" id="GO:0008941">
    <property type="term" value="F:nitric oxide dioxygenase NAD(P)H activity"/>
    <property type="evidence" value="ECO:0007669"/>
    <property type="project" value="UniProtKB-EC"/>
</dbReference>
<comment type="catalytic activity">
    <reaction evidence="15">
        <text>2 nitric oxide + NADPH + 2 O2 = 2 nitrate + NADP(+) + H(+)</text>
        <dbReference type="Rhea" id="RHEA:19465"/>
        <dbReference type="ChEBI" id="CHEBI:15378"/>
        <dbReference type="ChEBI" id="CHEBI:15379"/>
        <dbReference type="ChEBI" id="CHEBI:16480"/>
        <dbReference type="ChEBI" id="CHEBI:17632"/>
        <dbReference type="ChEBI" id="CHEBI:57783"/>
        <dbReference type="ChEBI" id="CHEBI:58349"/>
        <dbReference type="EC" id="1.14.12.17"/>
    </reaction>
</comment>
<evidence type="ECO:0000256" key="14">
    <source>
        <dbReference type="ARBA" id="ARBA00048649"/>
    </source>
</evidence>
<dbReference type="GO" id="GO:0009636">
    <property type="term" value="P:response to toxic substance"/>
    <property type="evidence" value="ECO:0007669"/>
    <property type="project" value="UniProtKB-KW"/>
</dbReference>
<name>A0A2G8RXV1_9APHY</name>
<comment type="similarity">
    <text evidence="3">In the C-terminal section; belongs to the flavoprotein pyridine nucleotide cytochrome reductase family.</text>
</comment>
<dbReference type="OrthoDB" id="436496at2759"/>
<evidence type="ECO:0000256" key="4">
    <source>
        <dbReference type="ARBA" id="ARBA00012229"/>
    </source>
</evidence>
<dbReference type="InterPro" id="IPR017927">
    <property type="entry name" value="FAD-bd_FR_type"/>
</dbReference>
<evidence type="ECO:0000313" key="21">
    <source>
        <dbReference type="Proteomes" id="UP000230002"/>
    </source>
</evidence>
<dbReference type="SUPFAM" id="SSF63380">
    <property type="entry name" value="Riboflavin synthase domain-like"/>
    <property type="match status" value="1"/>
</dbReference>
<dbReference type="GO" id="GO:0020037">
    <property type="term" value="F:heme binding"/>
    <property type="evidence" value="ECO:0007669"/>
    <property type="project" value="InterPro"/>
</dbReference>
<gene>
    <name evidence="20" type="ORF">GSI_12102</name>
</gene>
<dbReference type="InterPro" id="IPR039261">
    <property type="entry name" value="FNR_nucleotide-bd"/>
</dbReference>
<keyword evidence="11" id="KW-0560">Oxidoreductase</keyword>
<dbReference type="GO" id="GO:0019825">
    <property type="term" value="F:oxygen binding"/>
    <property type="evidence" value="ECO:0007669"/>
    <property type="project" value="InterPro"/>
</dbReference>
<evidence type="ECO:0000256" key="7">
    <source>
        <dbReference type="ARBA" id="ARBA00022630"/>
    </source>
</evidence>
<comment type="caution">
    <text evidence="20">The sequence shown here is derived from an EMBL/GenBank/DDBJ whole genome shotgun (WGS) entry which is preliminary data.</text>
</comment>
<dbReference type="EC" id="1.14.12.17" evidence="4"/>
<keyword evidence="5" id="KW-0216">Detoxification</keyword>
<evidence type="ECO:0000256" key="13">
    <source>
        <dbReference type="ARBA" id="ARBA00023027"/>
    </source>
</evidence>
<dbReference type="SUPFAM" id="SSF46458">
    <property type="entry name" value="Globin-like"/>
    <property type="match status" value="1"/>
</dbReference>
<evidence type="ECO:0000256" key="10">
    <source>
        <dbReference type="ARBA" id="ARBA00022857"/>
    </source>
</evidence>
<protein>
    <recommendedName>
        <fullName evidence="4">nitric oxide dioxygenase</fullName>
        <ecNumber evidence="4">1.14.12.17</ecNumber>
    </recommendedName>
</protein>
<dbReference type="GO" id="GO:0046872">
    <property type="term" value="F:metal ion binding"/>
    <property type="evidence" value="ECO:0007669"/>
    <property type="project" value="UniProtKB-KW"/>
</dbReference>
<dbReference type="InterPro" id="IPR009050">
    <property type="entry name" value="Globin-like_sf"/>
</dbReference>
<dbReference type="EMBL" id="AYKW01000045">
    <property type="protein sequence ID" value="PIL26346.1"/>
    <property type="molecule type" value="Genomic_DNA"/>
</dbReference>
<dbReference type="InterPro" id="IPR017938">
    <property type="entry name" value="Riboflavin_synthase-like_b-brl"/>
</dbReference>
<evidence type="ECO:0000256" key="5">
    <source>
        <dbReference type="ARBA" id="ARBA00022575"/>
    </source>
</evidence>
<dbReference type="STRING" id="1077348.A0A2G8RXV1"/>
<comment type="cofactor">
    <cofactor evidence="1">
        <name>heme b</name>
        <dbReference type="ChEBI" id="CHEBI:60344"/>
    </cofactor>
</comment>
<evidence type="ECO:0000256" key="15">
    <source>
        <dbReference type="ARBA" id="ARBA00049433"/>
    </source>
</evidence>
<comment type="cofactor">
    <cofactor evidence="2">
        <name>FAD</name>
        <dbReference type="ChEBI" id="CHEBI:57692"/>
    </cofactor>
</comment>
<evidence type="ECO:0000256" key="11">
    <source>
        <dbReference type="ARBA" id="ARBA00023002"/>
    </source>
</evidence>
<dbReference type="Gene3D" id="3.40.50.80">
    <property type="entry name" value="Nucleotide-binding domain of ferredoxin-NADP reductase (FNR) module"/>
    <property type="match status" value="1"/>
</dbReference>
<dbReference type="GO" id="GO:0071500">
    <property type="term" value="P:cellular response to nitrosative stress"/>
    <property type="evidence" value="ECO:0007669"/>
    <property type="project" value="TreeGrafter"/>
</dbReference>
<evidence type="ECO:0000256" key="17">
    <source>
        <dbReference type="SAM" id="MobiDB-lite"/>
    </source>
</evidence>
<dbReference type="GO" id="GO:0071949">
    <property type="term" value="F:FAD binding"/>
    <property type="evidence" value="ECO:0007669"/>
    <property type="project" value="TreeGrafter"/>
</dbReference>
<keyword evidence="21" id="KW-1185">Reference proteome</keyword>
<dbReference type="SUPFAM" id="SSF52343">
    <property type="entry name" value="Ferredoxin reductase-like, C-terminal NADP-linked domain"/>
    <property type="match status" value="1"/>
</dbReference>
<dbReference type="CDD" id="cd08922">
    <property type="entry name" value="FHb-globin"/>
    <property type="match status" value="1"/>
</dbReference>
<dbReference type="FunFam" id="2.40.30.10:FF:000034">
    <property type="entry name" value="Flavohemoprotein"/>
    <property type="match status" value="1"/>
</dbReference>